<evidence type="ECO:0000313" key="1">
    <source>
        <dbReference type="EMBL" id="KAH8016802.1"/>
    </source>
</evidence>
<organism evidence="1 2">
    <name type="scientific">Sphaerodactylus townsendi</name>
    <dbReference type="NCBI Taxonomy" id="933632"/>
    <lineage>
        <taxon>Eukaryota</taxon>
        <taxon>Metazoa</taxon>
        <taxon>Chordata</taxon>
        <taxon>Craniata</taxon>
        <taxon>Vertebrata</taxon>
        <taxon>Euteleostomi</taxon>
        <taxon>Lepidosauria</taxon>
        <taxon>Squamata</taxon>
        <taxon>Bifurcata</taxon>
        <taxon>Gekkota</taxon>
        <taxon>Sphaerodactylidae</taxon>
        <taxon>Sphaerodactylus</taxon>
    </lineage>
</organism>
<gene>
    <name evidence="1" type="ORF">K3G42_023127</name>
</gene>
<accession>A0ACB8GBB1</accession>
<protein>
    <submittedName>
        <fullName evidence="1">Uncharacterized protein</fullName>
    </submittedName>
</protein>
<proteinExistence type="predicted"/>
<dbReference type="Proteomes" id="UP000827872">
    <property type="component" value="Linkage Group LG01"/>
</dbReference>
<reference evidence="1" key="1">
    <citation type="submission" date="2021-08" db="EMBL/GenBank/DDBJ databases">
        <title>The first chromosome-level gecko genome reveals the dynamic sex chromosomes of Neotropical dwarf geckos (Sphaerodactylidae: Sphaerodactylus).</title>
        <authorList>
            <person name="Pinto B.J."/>
            <person name="Keating S.E."/>
            <person name="Gamble T."/>
        </authorList>
    </citation>
    <scope>NUCLEOTIDE SEQUENCE</scope>
    <source>
        <strain evidence="1">TG3544</strain>
    </source>
</reference>
<evidence type="ECO:0000313" key="2">
    <source>
        <dbReference type="Proteomes" id="UP000827872"/>
    </source>
</evidence>
<comment type="caution">
    <text evidence="1">The sequence shown here is derived from an EMBL/GenBank/DDBJ whole genome shotgun (WGS) entry which is preliminary data.</text>
</comment>
<dbReference type="EMBL" id="CM037614">
    <property type="protein sequence ID" value="KAH8016802.1"/>
    <property type="molecule type" value="Genomic_DNA"/>
</dbReference>
<sequence>MRSLKKSKKTTTFIVSAANFPYHITHTNLFTVVRGELRVPEEALKHEKFTSQLQLSQKSSEAEGSKSTGAKTVEQKVQDAIAEVHHKAVETLKSEDKSTDLSAMPRGTPLYGQPSWWGDDETEEQNGCKQDSKPEEKIQETGVSDVMETISSDWFIPG</sequence>
<name>A0ACB8GBB1_9SAUR</name>
<keyword evidence="2" id="KW-1185">Reference proteome</keyword>